<evidence type="ECO:0000256" key="2">
    <source>
        <dbReference type="SAM" id="SignalP"/>
    </source>
</evidence>
<feature type="chain" id="PRO_5032479529" description="TRAP-type C4-dicarboxylate transport system substrate-binding protein" evidence="2">
    <location>
        <begin position="23"/>
        <end position="338"/>
    </location>
</feature>
<evidence type="ECO:0008006" key="5">
    <source>
        <dbReference type="Google" id="ProtNLM"/>
    </source>
</evidence>
<dbReference type="InterPro" id="IPR038404">
    <property type="entry name" value="TRAP_DctP_sf"/>
</dbReference>
<name>A0A8B2NX91_9HYPH</name>
<dbReference type="AlphaFoldDB" id="A0A8B2NX91"/>
<dbReference type="RefSeq" id="WP_111346025.1">
    <property type="nucleotide sequence ID" value="NZ_JAIWKD010000002.1"/>
</dbReference>
<evidence type="ECO:0000313" key="3">
    <source>
        <dbReference type="EMBL" id="RAI02423.1"/>
    </source>
</evidence>
<proteinExistence type="predicted"/>
<dbReference type="Gene3D" id="3.40.190.170">
    <property type="entry name" value="Bacterial extracellular solute-binding protein, family 7"/>
    <property type="match status" value="1"/>
</dbReference>
<protein>
    <recommendedName>
        <fullName evidence="5">TRAP-type C4-dicarboxylate transport system substrate-binding protein</fullName>
    </recommendedName>
</protein>
<reference evidence="3 4" key="1">
    <citation type="submission" date="2018-05" db="EMBL/GenBank/DDBJ databases">
        <title>Acuticoccus sediminis sp. nov., isolated from deep-sea sediment of Indian Ocean.</title>
        <authorList>
            <person name="Liu X."/>
            <person name="Lai Q."/>
            <person name="Du Y."/>
            <person name="Sun F."/>
            <person name="Zhang X."/>
            <person name="Wang S."/>
            <person name="Shao Z."/>
        </authorList>
    </citation>
    <scope>NUCLEOTIDE SEQUENCE [LARGE SCALE GENOMIC DNA]</scope>
    <source>
        <strain evidence="3 4">PTG4-2</strain>
    </source>
</reference>
<keyword evidence="4" id="KW-1185">Reference proteome</keyword>
<dbReference type="OrthoDB" id="7239472at2"/>
<evidence type="ECO:0000256" key="1">
    <source>
        <dbReference type="ARBA" id="ARBA00022729"/>
    </source>
</evidence>
<dbReference type="InterPro" id="IPR018389">
    <property type="entry name" value="DctP_fam"/>
</dbReference>
<dbReference type="Proteomes" id="UP000249590">
    <property type="component" value="Unassembled WGS sequence"/>
</dbReference>
<dbReference type="PANTHER" id="PTHR33376:SF4">
    <property type="entry name" value="SIALIC ACID-BINDING PERIPLASMIC PROTEIN SIAP"/>
    <property type="match status" value="1"/>
</dbReference>
<comment type="caution">
    <text evidence="3">The sequence shown here is derived from an EMBL/GenBank/DDBJ whole genome shotgun (WGS) entry which is preliminary data.</text>
</comment>
<dbReference type="GO" id="GO:0055085">
    <property type="term" value="P:transmembrane transport"/>
    <property type="evidence" value="ECO:0007669"/>
    <property type="project" value="InterPro"/>
</dbReference>
<gene>
    <name evidence="3" type="ORF">DLJ53_13795</name>
</gene>
<evidence type="ECO:0000313" key="4">
    <source>
        <dbReference type="Proteomes" id="UP000249590"/>
    </source>
</evidence>
<dbReference type="Pfam" id="PF03480">
    <property type="entry name" value="DctP"/>
    <property type="match status" value="1"/>
</dbReference>
<dbReference type="NCBIfam" id="NF037995">
    <property type="entry name" value="TRAP_S1"/>
    <property type="match status" value="1"/>
</dbReference>
<keyword evidence="1 2" id="KW-0732">Signal</keyword>
<feature type="signal peptide" evidence="2">
    <location>
        <begin position="1"/>
        <end position="22"/>
    </location>
</feature>
<dbReference type="PANTHER" id="PTHR33376">
    <property type="match status" value="1"/>
</dbReference>
<dbReference type="EMBL" id="QHHQ01000002">
    <property type="protein sequence ID" value="RAI02423.1"/>
    <property type="molecule type" value="Genomic_DNA"/>
</dbReference>
<accession>A0A8B2NX91</accession>
<sequence>MRTWIHLATAAALWASAGTAGAADFNWRFVGVNPASHEYSKLLIESFKRIEERTGGALSIEFVTYGETPYKAVDALTLVRDGLIEMTEWVPAYNASTYPLLAGPQLPFLMKELLSVEDFQKATDAAWQTETIASYKDGILGDHGAVSLATGYYDPINLWFTGTVTDMDGIVGKKVRAFSPEQAEFLSAAGASPVNISAADAYTGLQRGVIDGVFTGAAAVVAFKWNEVLKSGFATNVLLLSLDEIVSEARLNELPEDVRAVLLEEMDSVEAEIRATMPKISAAKLDQLKADGFTITTPTPELYAKFHEIAVEHVYPQWAERGGEQAKEVLADLGIELK</sequence>
<organism evidence="3 4">
    <name type="scientific">Acuticoccus sediminis</name>
    <dbReference type="NCBI Taxonomy" id="2184697"/>
    <lineage>
        <taxon>Bacteria</taxon>
        <taxon>Pseudomonadati</taxon>
        <taxon>Pseudomonadota</taxon>
        <taxon>Alphaproteobacteria</taxon>
        <taxon>Hyphomicrobiales</taxon>
        <taxon>Amorphaceae</taxon>
        <taxon>Acuticoccus</taxon>
    </lineage>
</organism>